<dbReference type="Proteomes" id="UP001443914">
    <property type="component" value="Unassembled WGS sequence"/>
</dbReference>
<evidence type="ECO:0000313" key="3">
    <source>
        <dbReference type="Proteomes" id="UP001443914"/>
    </source>
</evidence>
<gene>
    <name evidence="2" type="ORF">RND81_06G153800</name>
</gene>
<reference evidence="2" key="1">
    <citation type="submission" date="2024-03" db="EMBL/GenBank/DDBJ databases">
        <title>WGS assembly of Saponaria officinalis var. Norfolk2.</title>
        <authorList>
            <person name="Jenkins J."/>
            <person name="Shu S."/>
            <person name="Grimwood J."/>
            <person name="Barry K."/>
            <person name="Goodstein D."/>
            <person name="Schmutz J."/>
            <person name="Leebens-Mack J."/>
            <person name="Osbourn A."/>
        </authorList>
    </citation>
    <scope>NUCLEOTIDE SEQUENCE [LARGE SCALE GENOMIC DNA]</scope>
    <source>
        <strain evidence="2">JIC</strain>
    </source>
</reference>
<feature type="compositionally biased region" description="Basic and acidic residues" evidence="1">
    <location>
        <begin position="199"/>
        <end position="221"/>
    </location>
</feature>
<sequence>MPKTSKDRSLSFERTRKSQLHCSSSLCCESKPTKPPATVEDIKEWEDARCPVCMEHPHNAVLLICSSYHKGCRPYMCDTSYRHSNCLDQFRKSFTEVPAEVPAEGSQPLADSSEVVDVEAVVSNAQDDGKSHGSIAAELLSGMRKLQQKLVCPLCRGQISGWVVVDLARDFMNSKTRSCACETCDFTGTYPDLRKHARSEHPQVRPSEADPERQRSWRHLERQRDIGDVLSTIQSSFGDDQDDDTILPMDDRGWITIFFLFRVWRPSTSSRSSSSSWSGTSRARTRAQTGARRRSARLWGESYEPDPESNSVEDEESSDGGVMTWRRRVRRRLSTPDDEI</sequence>
<organism evidence="2 3">
    <name type="scientific">Saponaria officinalis</name>
    <name type="common">Common soapwort</name>
    <name type="synonym">Lychnis saponaria</name>
    <dbReference type="NCBI Taxonomy" id="3572"/>
    <lineage>
        <taxon>Eukaryota</taxon>
        <taxon>Viridiplantae</taxon>
        <taxon>Streptophyta</taxon>
        <taxon>Embryophyta</taxon>
        <taxon>Tracheophyta</taxon>
        <taxon>Spermatophyta</taxon>
        <taxon>Magnoliopsida</taxon>
        <taxon>eudicotyledons</taxon>
        <taxon>Gunneridae</taxon>
        <taxon>Pentapetalae</taxon>
        <taxon>Caryophyllales</taxon>
        <taxon>Caryophyllaceae</taxon>
        <taxon>Caryophylleae</taxon>
        <taxon>Saponaria</taxon>
    </lineage>
</organism>
<evidence type="ECO:0000313" key="2">
    <source>
        <dbReference type="EMBL" id="KAK9715262.1"/>
    </source>
</evidence>
<dbReference type="InterPro" id="IPR012866">
    <property type="entry name" value="DUF1644"/>
</dbReference>
<dbReference type="AlphaFoldDB" id="A0AAW1KBV7"/>
<feature type="region of interest" description="Disordered" evidence="1">
    <location>
        <begin position="268"/>
        <end position="340"/>
    </location>
</feature>
<dbReference type="InterPro" id="IPR013083">
    <property type="entry name" value="Znf_RING/FYVE/PHD"/>
</dbReference>
<protein>
    <submittedName>
        <fullName evidence="2">Uncharacterized protein</fullName>
    </submittedName>
</protein>
<dbReference type="Gene3D" id="3.30.40.10">
    <property type="entry name" value="Zinc/RING finger domain, C3HC4 (zinc finger)"/>
    <property type="match status" value="1"/>
</dbReference>
<feature type="region of interest" description="Disordered" evidence="1">
    <location>
        <begin position="196"/>
        <end position="221"/>
    </location>
</feature>
<dbReference type="PANTHER" id="PTHR31197">
    <property type="entry name" value="OS01G0612600 PROTEIN"/>
    <property type="match status" value="1"/>
</dbReference>
<accession>A0AAW1KBV7</accession>
<keyword evidence="3" id="KW-1185">Reference proteome</keyword>
<comment type="caution">
    <text evidence="2">The sequence shown here is derived from an EMBL/GenBank/DDBJ whole genome shotgun (WGS) entry which is preliminary data.</text>
</comment>
<dbReference type="PANTHER" id="PTHR31197:SF5">
    <property type="entry name" value="OS01G0612600 PROTEIN"/>
    <property type="match status" value="1"/>
</dbReference>
<proteinExistence type="predicted"/>
<dbReference type="Pfam" id="PF07800">
    <property type="entry name" value="DUF1644"/>
    <property type="match status" value="1"/>
</dbReference>
<feature type="compositionally biased region" description="Acidic residues" evidence="1">
    <location>
        <begin position="303"/>
        <end position="318"/>
    </location>
</feature>
<name>A0AAW1KBV7_SAPOF</name>
<evidence type="ECO:0000256" key="1">
    <source>
        <dbReference type="SAM" id="MobiDB-lite"/>
    </source>
</evidence>
<dbReference type="EMBL" id="JBDFQZ010000006">
    <property type="protein sequence ID" value="KAK9715262.1"/>
    <property type="molecule type" value="Genomic_DNA"/>
</dbReference>
<feature type="compositionally biased region" description="Low complexity" evidence="1">
    <location>
        <begin position="268"/>
        <end position="290"/>
    </location>
</feature>